<reference evidence="5 6" key="1">
    <citation type="submission" date="2018-06" db="EMBL/GenBank/DDBJ databases">
        <title>Comparative genomics reveals the genomic features of Rhizophagus irregularis, R. cerebriforme, R. diaphanum and Gigaspora rosea, and their symbiotic lifestyle signature.</title>
        <authorList>
            <person name="Morin E."/>
            <person name="San Clemente H."/>
            <person name="Chen E.C.H."/>
            <person name="De La Providencia I."/>
            <person name="Hainaut M."/>
            <person name="Kuo A."/>
            <person name="Kohler A."/>
            <person name="Murat C."/>
            <person name="Tang N."/>
            <person name="Roy S."/>
            <person name="Loubradou J."/>
            <person name="Henrissat B."/>
            <person name="Grigoriev I.V."/>
            <person name="Corradi N."/>
            <person name="Roux C."/>
            <person name="Martin F.M."/>
        </authorList>
    </citation>
    <scope>NUCLEOTIDE SEQUENCE [LARGE SCALE GENOMIC DNA]</scope>
    <source>
        <strain evidence="5 6">DAOM 227022</strain>
    </source>
</reference>
<dbReference type="Pfam" id="PF24681">
    <property type="entry name" value="Kelch_KLHDC2_KLHL20_DRC7"/>
    <property type="match status" value="1"/>
</dbReference>
<dbReference type="EMBL" id="QKYT01000329">
    <property type="protein sequence ID" value="RIA87042.1"/>
    <property type="molecule type" value="Genomic_DNA"/>
</dbReference>
<evidence type="ECO:0008006" key="7">
    <source>
        <dbReference type="Google" id="ProtNLM"/>
    </source>
</evidence>
<evidence type="ECO:0000256" key="3">
    <source>
        <dbReference type="SAM" id="Phobius"/>
    </source>
</evidence>
<keyword evidence="4" id="KW-0732">Signal</keyword>
<evidence type="ECO:0000313" key="6">
    <source>
        <dbReference type="Proteomes" id="UP000265703"/>
    </source>
</evidence>
<dbReference type="InterPro" id="IPR015915">
    <property type="entry name" value="Kelch-typ_b-propeller"/>
</dbReference>
<keyword evidence="6" id="KW-1185">Reference proteome</keyword>
<comment type="caution">
    <text evidence="5">The sequence shown here is derived from an EMBL/GenBank/DDBJ whole genome shotgun (WGS) entry which is preliminary data.</text>
</comment>
<dbReference type="AlphaFoldDB" id="A0A397SMY1"/>
<dbReference type="SUPFAM" id="SSF117281">
    <property type="entry name" value="Kelch motif"/>
    <property type="match status" value="1"/>
</dbReference>
<evidence type="ECO:0000256" key="4">
    <source>
        <dbReference type="SAM" id="SignalP"/>
    </source>
</evidence>
<keyword evidence="3" id="KW-0812">Transmembrane</keyword>
<dbReference type="Gene3D" id="2.120.10.80">
    <property type="entry name" value="Kelch-type beta propeller"/>
    <property type="match status" value="2"/>
</dbReference>
<protein>
    <recommendedName>
        <fullName evidence="7">Galactose oxidase</fullName>
    </recommendedName>
</protein>
<name>A0A397SMY1_9GLOM</name>
<proteinExistence type="predicted"/>
<dbReference type="Proteomes" id="UP000265703">
    <property type="component" value="Unassembled WGS sequence"/>
</dbReference>
<keyword evidence="2" id="KW-0677">Repeat</keyword>
<keyword evidence="3" id="KW-0472">Membrane</keyword>
<evidence type="ECO:0000256" key="2">
    <source>
        <dbReference type="ARBA" id="ARBA00022737"/>
    </source>
</evidence>
<organism evidence="5 6">
    <name type="scientific">Glomus cerebriforme</name>
    <dbReference type="NCBI Taxonomy" id="658196"/>
    <lineage>
        <taxon>Eukaryota</taxon>
        <taxon>Fungi</taxon>
        <taxon>Fungi incertae sedis</taxon>
        <taxon>Mucoromycota</taxon>
        <taxon>Glomeromycotina</taxon>
        <taxon>Glomeromycetes</taxon>
        <taxon>Glomerales</taxon>
        <taxon>Glomeraceae</taxon>
        <taxon>Glomus</taxon>
    </lineage>
</organism>
<keyword evidence="1" id="KW-0880">Kelch repeat</keyword>
<keyword evidence="3" id="KW-1133">Transmembrane helix</keyword>
<dbReference type="OrthoDB" id="10251809at2759"/>
<dbReference type="PANTHER" id="PTHR46093:SF18">
    <property type="entry name" value="FIBRONECTIN TYPE-III DOMAIN-CONTAINING PROTEIN"/>
    <property type="match status" value="1"/>
</dbReference>
<evidence type="ECO:0000256" key="1">
    <source>
        <dbReference type="ARBA" id="ARBA00022441"/>
    </source>
</evidence>
<dbReference type="PANTHER" id="PTHR46093">
    <property type="entry name" value="ACYL-COA-BINDING DOMAIN-CONTAINING PROTEIN 5"/>
    <property type="match status" value="1"/>
</dbReference>
<sequence>MSLSSKLIYVIFVILLQLFIEVNSQKAIEPFFFGDYHTATFISNKLYILGNDAISGNELFLYLDVSISFDTHELNWNDLSKNNIVPPHIGSVSVGGGTNNNTLFLYGGSSLNNGTVARVYTFDTQNNSWSIPQIIGIPPAGTLFITPTIWKQVSSINAPSPRIFCSSVLLPNKNIIYIGGTNLSAQFSLNEVYLYDTINDIWTTQITYGSIPSARDSHTSILGLDGQRVIIFGGIDNLSQSLSPENSLYVLDINNFNWYIPKVSGKIPSSRDGHKALLIDKYMVVTFGTGYTQANVSDILLLDISNNNEYVWTTFFDLNNKSDTTSSNNTTSHSNPKPLDSKSLPLSVIIGIVVGFIIVLSALTICLFKMKKLKMRGRTKNIPHVIEELIN</sequence>
<feature type="signal peptide" evidence="4">
    <location>
        <begin position="1"/>
        <end position="24"/>
    </location>
</feature>
<evidence type="ECO:0000313" key="5">
    <source>
        <dbReference type="EMBL" id="RIA87042.1"/>
    </source>
</evidence>
<feature type="chain" id="PRO_5017186794" description="Galactose oxidase" evidence="4">
    <location>
        <begin position="25"/>
        <end position="391"/>
    </location>
</feature>
<feature type="transmembrane region" description="Helical" evidence="3">
    <location>
        <begin position="344"/>
        <end position="368"/>
    </location>
</feature>
<accession>A0A397SMY1</accession>
<gene>
    <name evidence="5" type="ORF">C1645_828332</name>
</gene>